<feature type="compositionally biased region" description="Low complexity" evidence="2">
    <location>
        <begin position="187"/>
        <end position="204"/>
    </location>
</feature>
<dbReference type="InParanoid" id="A0A2R6QGN4"/>
<evidence type="ECO:0000313" key="5">
    <source>
        <dbReference type="Proteomes" id="UP000241394"/>
    </source>
</evidence>
<gene>
    <name evidence="4" type="ORF">CEY00_Acc18111</name>
</gene>
<feature type="compositionally biased region" description="Low complexity" evidence="2">
    <location>
        <begin position="302"/>
        <end position="317"/>
    </location>
</feature>
<comment type="caution">
    <text evidence="4">The sequence shown here is derived from an EMBL/GenBank/DDBJ whole genome shotgun (WGS) entry which is preliminary data.</text>
</comment>
<dbReference type="Pfam" id="PF07223">
    <property type="entry name" value="DUF1421"/>
    <property type="match status" value="1"/>
</dbReference>
<dbReference type="PANTHER" id="PTHR31805">
    <property type="entry name" value="RECEPTOR-LIKE KINASE, PUTATIVE (DUF1421)-RELATED"/>
    <property type="match status" value="1"/>
</dbReference>
<dbReference type="OrthoDB" id="515416at2759"/>
<keyword evidence="5" id="KW-1185">Reference proteome</keyword>
<feature type="compositionally biased region" description="Acidic residues" evidence="2">
    <location>
        <begin position="28"/>
        <end position="37"/>
    </location>
</feature>
<feature type="domain" description="DUF1421" evidence="3">
    <location>
        <begin position="465"/>
        <end position="509"/>
    </location>
</feature>
<evidence type="ECO:0000259" key="3">
    <source>
        <dbReference type="Pfam" id="PF07223"/>
    </source>
</evidence>
<feature type="region of interest" description="Disordered" evidence="2">
    <location>
        <begin position="279"/>
        <end position="325"/>
    </location>
</feature>
<dbReference type="Gramene" id="PSS07758">
    <property type="protein sequence ID" value="PSS07758"/>
    <property type="gene ID" value="CEY00_Acc18111"/>
</dbReference>
<proteinExistence type="predicted"/>
<feature type="coiled-coil region" evidence="1">
    <location>
        <begin position="100"/>
        <end position="159"/>
    </location>
</feature>
<keyword evidence="1" id="KW-0175">Coiled coil</keyword>
<reference evidence="4 5" key="1">
    <citation type="submission" date="2017-07" db="EMBL/GenBank/DDBJ databases">
        <title>An improved, manually edited Actinidia chinensis var. chinensis (kiwifruit) genome highlights the challenges associated with draft genomes and gene prediction in plants.</title>
        <authorList>
            <person name="Pilkington S."/>
            <person name="Crowhurst R."/>
            <person name="Hilario E."/>
            <person name="Nardozza S."/>
            <person name="Fraser L."/>
            <person name="Peng Y."/>
            <person name="Gunaseelan K."/>
            <person name="Simpson R."/>
            <person name="Tahir J."/>
            <person name="Deroles S."/>
            <person name="Templeton K."/>
            <person name="Luo Z."/>
            <person name="Davy M."/>
            <person name="Cheng C."/>
            <person name="Mcneilage M."/>
            <person name="Scaglione D."/>
            <person name="Liu Y."/>
            <person name="Zhang Q."/>
            <person name="Datson P."/>
            <person name="De Silva N."/>
            <person name="Gardiner S."/>
            <person name="Bassett H."/>
            <person name="Chagne D."/>
            <person name="Mccallum J."/>
            <person name="Dzierzon H."/>
            <person name="Deng C."/>
            <person name="Wang Y.-Y."/>
            <person name="Barron N."/>
            <person name="Manako K."/>
            <person name="Bowen J."/>
            <person name="Foster T."/>
            <person name="Erridge Z."/>
            <person name="Tiffin H."/>
            <person name="Waite C."/>
            <person name="Davies K."/>
            <person name="Grierson E."/>
            <person name="Laing W."/>
            <person name="Kirk R."/>
            <person name="Chen X."/>
            <person name="Wood M."/>
            <person name="Montefiori M."/>
            <person name="Brummell D."/>
            <person name="Schwinn K."/>
            <person name="Catanach A."/>
            <person name="Fullerton C."/>
            <person name="Li D."/>
            <person name="Meiyalaghan S."/>
            <person name="Nieuwenhuizen N."/>
            <person name="Read N."/>
            <person name="Prakash R."/>
            <person name="Hunter D."/>
            <person name="Zhang H."/>
            <person name="Mckenzie M."/>
            <person name="Knabel M."/>
            <person name="Harris A."/>
            <person name="Allan A."/>
            <person name="Chen A."/>
            <person name="Janssen B."/>
            <person name="Plunkett B."/>
            <person name="Dwamena C."/>
            <person name="Voogd C."/>
            <person name="Leif D."/>
            <person name="Lafferty D."/>
            <person name="Souleyre E."/>
            <person name="Varkonyi-Gasic E."/>
            <person name="Gambi F."/>
            <person name="Hanley J."/>
            <person name="Yao J.-L."/>
            <person name="Cheung J."/>
            <person name="David K."/>
            <person name="Warren B."/>
            <person name="Marsh K."/>
            <person name="Snowden K."/>
            <person name="Lin-Wang K."/>
            <person name="Brian L."/>
            <person name="Martinez-Sanchez M."/>
            <person name="Wang M."/>
            <person name="Ileperuma N."/>
            <person name="Macnee N."/>
            <person name="Campin R."/>
            <person name="Mcatee P."/>
            <person name="Drummond R."/>
            <person name="Espley R."/>
            <person name="Ireland H."/>
            <person name="Wu R."/>
            <person name="Atkinson R."/>
            <person name="Karunairetnam S."/>
            <person name="Bulley S."/>
            <person name="Chunkath S."/>
            <person name="Hanley Z."/>
            <person name="Storey R."/>
            <person name="Thrimawithana A."/>
            <person name="Thomson S."/>
            <person name="David C."/>
            <person name="Testolin R."/>
        </authorList>
    </citation>
    <scope>NUCLEOTIDE SEQUENCE [LARGE SCALE GENOMIC DNA]</scope>
    <source>
        <strain evidence="5">cv. Red5</strain>
        <tissue evidence="4">Young leaf</tissue>
    </source>
</reference>
<dbReference type="InterPro" id="IPR010820">
    <property type="entry name" value="DUF1421"/>
</dbReference>
<sequence length="515" mass="56858">MRSLEFMDKQIMELSGSKSNDSFSFFNPDEDSDDELEDGRGYGFHPHRPIGASHAHSSILGHSSSMDRIDSIPREKVGMELVSEIDETIKEHFGKLLHSVDSLSARLSQLESKTYQLENAVDDLKVSAEYDNGRTDGKLRQLENILREVQDGIHFLRDKQEIAQTQLQLAKLQGSKGNRPTEGHKNAAQAASALQASSSASEQSPWPQKISGALSLELPTLLPNVPSTLVYENVTLAGAPFASQVHSQMQHNSIPSISQPESYYFPPQNNLEITCEQNNMPPQQAWSPTPVPPQIYQPTPNLPLSSQSTQQPQLQPPRGALDPQTKPSWIHHPEEIYHMPSHDYQPNILQSSSLPSGGLPMHQFYIDSSQQMYDQPTRKPNLECPAGYSQTPWPANFGSMHPYSESPSHYSSSTWKPSQFSPSSLVSSGGSNYTELPKAQILPHALPTATSVDTGSGGTVNKVPIDDVIDRVTAMGFRRDLVRATVKKMTENGQSVDLNVVLDKLMNGGRTTSER</sequence>
<protein>
    <submittedName>
        <fullName evidence="4">Angiomotin like</fullName>
    </submittedName>
</protein>
<dbReference type="OMA" id="TVNTHAN"/>
<evidence type="ECO:0000256" key="1">
    <source>
        <dbReference type="SAM" id="Coils"/>
    </source>
</evidence>
<evidence type="ECO:0000313" key="4">
    <source>
        <dbReference type="EMBL" id="PSS07758.1"/>
    </source>
</evidence>
<organism evidence="4 5">
    <name type="scientific">Actinidia chinensis var. chinensis</name>
    <name type="common">Chinese soft-hair kiwi</name>
    <dbReference type="NCBI Taxonomy" id="1590841"/>
    <lineage>
        <taxon>Eukaryota</taxon>
        <taxon>Viridiplantae</taxon>
        <taxon>Streptophyta</taxon>
        <taxon>Embryophyta</taxon>
        <taxon>Tracheophyta</taxon>
        <taxon>Spermatophyta</taxon>
        <taxon>Magnoliopsida</taxon>
        <taxon>eudicotyledons</taxon>
        <taxon>Gunneridae</taxon>
        <taxon>Pentapetalae</taxon>
        <taxon>asterids</taxon>
        <taxon>Ericales</taxon>
        <taxon>Actinidiaceae</taxon>
        <taxon>Actinidia</taxon>
    </lineage>
</organism>
<reference evidence="5" key="2">
    <citation type="journal article" date="2018" name="BMC Genomics">
        <title>A manually annotated Actinidia chinensis var. chinensis (kiwifruit) genome highlights the challenges associated with draft genomes and gene prediction in plants.</title>
        <authorList>
            <person name="Pilkington S.M."/>
            <person name="Crowhurst R."/>
            <person name="Hilario E."/>
            <person name="Nardozza S."/>
            <person name="Fraser L."/>
            <person name="Peng Y."/>
            <person name="Gunaseelan K."/>
            <person name="Simpson R."/>
            <person name="Tahir J."/>
            <person name="Deroles S.C."/>
            <person name="Templeton K."/>
            <person name="Luo Z."/>
            <person name="Davy M."/>
            <person name="Cheng C."/>
            <person name="McNeilage M."/>
            <person name="Scaglione D."/>
            <person name="Liu Y."/>
            <person name="Zhang Q."/>
            <person name="Datson P."/>
            <person name="De Silva N."/>
            <person name="Gardiner S.E."/>
            <person name="Bassett H."/>
            <person name="Chagne D."/>
            <person name="McCallum J."/>
            <person name="Dzierzon H."/>
            <person name="Deng C."/>
            <person name="Wang Y.Y."/>
            <person name="Barron L."/>
            <person name="Manako K."/>
            <person name="Bowen J."/>
            <person name="Foster T.M."/>
            <person name="Erridge Z.A."/>
            <person name="Tiffin H."/>
            <person name="Waite C.N."/>
            <person name="Davies K.M."/>
            <person name="Grierson E.P."/>
            <person name="Laing W.A."/>
            <person name="Kirk R."/>
            <person name="Chen X."/>
            <person name="Wood M."/>
            <person name="Montefiori M."/>
            <person name="Brummell D.A."/>
            <person name="Schwinn K.E."/>
            <person name="Catanach A."/>
            <person name="Fullerton C."/>
            <person name="Li D."/>
            <person name="Meiyalaghan S."/>
            <person name="Nieuwenhuizen N."/>
            <person name="Read N."/>
            <person name="Prakash R."/>
            <person name="Hunter D."/>
            <person name="Zhang H."/>
            <person name="McKenzie M."/>
            <person name="Knabel M."/>
            <person name="Harris A."/>
            <person name="Allan A.C."/>
            <person name="Gleave A."/>
            <person name="Chen A."/>
            <person name="Janssen B.J."/>
            <person name="Plunkett B."/>
            <person name="Ampomah-Dwamena C."/>
            <person name="Voogd C."/>
            <person name="Leif D."/>
            <person name="Lafferty D."/>
            <person name="Souleyre E.J.F."/>
            <person name="Varkonyi-Gasic E."/>
            <person name="Gambi F."/>
            <person name="Hanley J."/>
            <person name="Yao J.L."/>
            <person name="Cheung J."/>
            <person name="David K.M."/>
            <person name="Warren B."/>
            <person name="Marsh K."/>
            <person name="Snowden K.C."/>
            <person name="Lin-Wang K."/>
            <person name="Brian L."/>
            <person name="Martinez-Sanchez M."/>
            <person name="Wang M."/>
            <person name="Ileperuma N."/>
            <person name="Macnee N."/>
            <person name="Campin R."/>
            <person name="McAtee P."/>
            <person name="Drummond R.S.M."/>
            <person name="Espley R.V."/>
            <person name="Ireland H.S."/>
            <person name="Wu R."/>
            <person name="Atkinson R.G."/>
            <person name="Karunairetnam S."/>
            <person name="Bulley S."/>
            <person name="Chunkath S."/>
            <person name="Hanley Z."/>
            <person name="Storey R."/>
            <person name="Thrimawithana A.H."/>
            <person name="Thomson S."/>
            <person name="David C."/>
            <person name="Testolin R."/>
            <person name="Huang H."/>
            <person name="Hellens R.P."/>
            <person name="Schaffer R.J."/>
        </authorList>
    </citation>
    <scope>NUCLEOTIDE SEQUENCE [LARGE SCALE GENOMIC DNA]</scope>
    <source>
        <strain evidence="5">cv. Red5</strain>
    </source>
</reference>
<name>A0A2R6QGN4_ACTCC</name>
<accession>A0A2R6QGN4</accession>
<feature type="region of interest" description="Disordered" evidence="2">
    <location>
        <begin position="173"/>
        <end position="207"/>
    </location>
</feature>
<feature type="region of interest" description="Disordered" evidence="2">
    <location>
        <begin position="17"/>
        <end position="45"/>
    </location>
</feature>
<dbReference type="AlphaFoldDB" id="A0A2R6QGN4"/>
<dbReference type="EMBL" id="NKQK01000016">
    <property type="protein sequence ID" value="PSS07758.1"/>
    <property type="molecule type" value="Genomic_DNA"/>
</dbReference>
<evidence type="ECO:0000256" key="2">
    <source>
        <dbReference type="SAM" id="MobiDB-lite"/>
    </source>
</evidence>
<dbReference type="PANTHER" id="PTHR31805:SF15">
    <property type="entry name" value="DUF1421 DOMAIN-CONTAINING PROTEIN"/>
    <property type="match status" value="1"/>
</dbReference>
<dbReference type="Proteomes" id="UP000241394">
    <property type="component" value="Chromosome LG16"/>
</dbReference>